<gene>
    <name evidence="2" type="ORF">G7082_09465</name>
</gene>
<accession>A0A6G8AUQ1</accession>
<keyword evidence="1" id="KW-1133">Transmembrane helix</keyword>
<dbReference type="PANTHER" id="PTHR34351">
    <property type="entry name" value="SLR1927 PROTEIN-RELATED"/>
    <property type="match status" value="1"/>
</dbReference>
<dbReference type="EMBL" id="CP049887">
    <property type="protein sequence ID" value="QIL48717.1"/>
    <property type="molecule type" value="Genomic_DNA"/>
</dbReference>
<dbReference type="KEGG" id="vhy:G7082_09465"/>
<evidence type="ECO:0000256" key="1">
    <source>
        <dbReference type="SAM" id="Phobius"/>
    </source>
</evidence>
<evidence type="ECO:0000313" key="3">
    <source>
        <dbReference type="Proteomes" id="UP000501747"/>
    </source>
</evidence>
<dbReference type="RefSeq" id="WP_166034853.1">
    <property type="nucleotide sequence ID" value="NZ_CP049887.1"/>
</dbReference>
<dbReference type="AlphaFoldDB" id="A0A6G8AUQ1"/>
<keyword evidence="1" id="KW-0472">Membrane</keyword>
<protein>
    <submittedName>
        <fullName evidence="2">DUF58 domain-containing protein</fullName>
    </submittedName>
</protein>
<dbReference type="Proteomes" id="UP000501747">
    <property type="component" value="Chromosome"/>
</dbReference>
<feature type="transmembrane region" description="Helical" evidence="1">
    <location>
        <begin position="5"/>
        <end position="22"/>
    </location>
</feature>
<dbReference type="PANTHER" id="PTHR34351:SF2">
    <property type="entry name" value="DUF58 DOMAIN-CONTAINING PROTEIN"/>
    <property type="match status" value="1"/>
</dbReference>
<evidence type="ECO:0000313" key="2">
    <source>
        <dbReference type="EMBL" id="QIL48717.1"/>
    </source>
</evidence>
<keyword evidence="3" id="KW-1185">Reference proteome</keyword>
<sequence>MMKNLNSWLIGVFFLLSFIYALTFNSQMSWRVVIFLGVMIFISFLSTRSSLNHLRIDKISPVLAEVGERRHVDFKLRNHQKNRFIYPILTIKCAELDYEERFFLFNSREKRVRFLWEIKERTALESLNFELVSSDLFGLVHKSKRLEVATEIYVLPQTIEKSYLINTKLKLVETNLFGERSFELENIREYQKGDAPREIDWKLSSKKQTLMLREYQKVQVPKTVYIFYGIKSFYFEKSLQYFYTLFKEDRLSDSNFYLLGEQVDQTKVTSPNDFAKIKKAADPGAFLIPEEKNIIIITPERTAKLNKALQVFSEKQQVCVIDFQEMEKELMGE</sequence>
<reference evidence="2 3" key="1">
    <citation type="submission" date="2020-03" db="EMBL/GenBank/DDBJ databases">
        <title>Vagococcus sp. nov., isolated from beetles.</title>
        <authorList>
            <person name="Hyun D.-W."/>
            <person name="Bae J.-W."/>
        </authorList>
    </citation>
    <scope>NUCLEOTIDE SEQUENCE [LARGE SCALE GENOMIC DNA]</scope>
    <source>
        <strain evidence="2 3">HDW17B</strain>
    </source>
</reference>
<feature type="transmembrane region" description="Helical" evidence="1">
    <location>
        <begin position="28"/>
        <end position="45"/>
    </location>
</feature>
<proteinExistence type="predicted"/>
<organism evidence="2 3">
    <name type="scientific">Vagococcus hydrophili</name>
    <dbReference type="NCBI Taxonomy" id="2714947"/>
    <lineage>
        <taxon>Bacteria</taxon>
        <taxon>Bacillati</taxon>
        <taxon>Bacillota</taxon>
        <taxon>Bacilli</taxon>
        <taxon>Lactobacillales</taxon>
        <taxon>Enterococcaceae</taxon>
        <taxon>Vagococcus</taxon>
    </lineage>
</organism>
<keyword evidence="1" id="KW-0812">Transmembrane</keyword>
<name>A0A6G8AUQ1_9ENTE</name>